<dbReference type="Pfam" id="PF13274">
    <property type="entry name" value="SocA_Panacea"/>
    <property type="match status" value="1"/>
</dbReference>
<dbReference type="EMBL" id="JBHLVO010000031">
    <property type="protein sequence ID" value="MFC0274215.1"/>
    <property type="molecule type" value="Genomic_DNA"/>
</dbReference>
<evidence type="ECO:0000313" key="3">
    <source>
        <dbReference type="Proteomes" id="UP001589854"/>
    </source>
</evidence>
<dbReference type="Proteomes" id="UP001589854">
    <property type="component" value="Unassembled WGS sequence"/>
</dbReference>
<sequence length="46" mass="5418">MVYLADWYSALKNGKQLTNIEWYFDHYGPYVVDVYNAVKEDQSIVA</sequence>
<proteinExistence type="predicted"/>
<evidence type="ECO:0000259" key="1">
    <source>
        <dbReference type="Pfam" id="PF13274"/>
    </source>
</evidence>
<reference evidence="2 3" key="1">
    <citation type="submission" date="2024-09" db="EMBL/GenBank/DDBJ databases">
        <authorList>
            <person name="Sun Q."/>
            <person name="Mori K."/>
        </authorList>
    </citation>
    <scope>NUCLEOTIDE SEQUENCE [LARGE SCALE GENOMIC DNA]</scope>
    <source>
        <strain evidence="2 3">CCM 7228</strain>
    </source>
</reference>
<keyword evidence="3" id="KW-1185">Reference proteome</keyword>
<dbReference type="RefSeq" id="WP_378938242.1">
    <property type="nucleotide sequence ID" value="NZ_JBHLVO010000031.1"/>
</dbReference>
<gene>
    <name evidence="2" type="ORF">ACFFIX_22970</name>
</gene>
<comment type="caution">
    <text evidence="2">The sequence shown here is derived from an EMBL/GenBank/DDBJ whole genome shotgun (WGS) entry which is preliminary data.</text>
</comment>
<feature type="domain" description="Antitoxin SocA-like Panacea" evidence="1">
    <location>
        <begin position="1"/>
        <end position="42"/>
    </location>
</feature>
<dbReference type="InterPro" id="IPR025272">
    <property type="entry name" value="SocA_Panacea"/>
</dbReference>
<name>A0ABV6GKK9_9BACI</name>
<accession>A0ABV6GKK9</accession>
<organism evidence="2 3">
    <name type="scientific">Metabacillus herbersteinensis</name>
    <dbReference type="NCBI Taxonomy" id="283816"/>
    <lineage>
        <taxon>Bacteria</taxon>
        <taxon>Bacillati</taxon>
        <taxon>Bacillota</taxon>
        <taxon>Bacilli</taxon>
        <taxon>Bacillales</taxon>
        <taxon>Bacillaceae</taxon>
        <taxon>Metabacillus</taxon>
    </lineage>
</organism>
<protein>
    <submittedName>
        <fullName evidence="2">Panacea domain-containing protein</fullName>
    </submittedName>
</protein>
<evidence type="ECO:0000313" key="2">
    <source>
        <dbReference type="EMBL" id="MFC0274215.1"/>
    </source>
</evidence>